<protein>
    <submittedName>
        <fullName evidence="2">Uncharacterized protein</fullName>
    </submittedName>
</protein>
<reference evidence="2" key="1">
    <citation type="submission" date="2020-09" db="EMBL/GenBank/DDBJ databases">
        <title>Genome-Enabled Discovery of Anthraquinone Biosynthesis in Senna tora.</title>
        <authorList>
            <person name="Kang S.-H."/>
            <person name="Pandey R.P."/>
            <person name="Lee C.-M."/>
            <person name="Sim J.-S."/>
            <person name="Jeong J.-T."/>
            <person name="Choi B.-S."/>
            <person name="Jung M."/>
            <person name="Ginzburg D."/>
            <person name="Zhao K."/>
            <person name="Won S.Y."/>
            <person name="Oh T.-J."/>
            <person name="Yu Y."/>
            <person name="Kim N.-H."/>
            <person name="Lee O.R."/>
            <person name="Lee T.-H."/>
            <person name="Bashyal P."/>
            <person name="Kim T.-S."/>
            <person name="Lee W.-H."/>
            <person name="Kawkins C."/>
            <person name="Kim C.-K."/>
            <person name="Kim J.S."/>
            <person name="Ahn B.O."/>
            <person name="Rhee S.Y."/>
            <person name="Sohng J.K."/>
        </authorList>
    </citation>
    <scope>NUCLEOTIDE SEQUENCE</scope>
    <source>
        <tissue evidence="2">Leaf</tissue>
    </source>
</reference>
<sequence>MAGKVTNKRSREQSHQMDMFGLLKKQKPFYFIFIKWSRDLHPNHRHELSSRAQVWSPRRLGQPFDPNLRPIKKQKKRHY</sequence>
<feature type="region of interest" description="Disordered" evidence="1">
    <location>
        <begin position="49"/>
        <end position="79"/>
    </location>
</feature>
<gene>
    <name evidence="2" type="ORF">G2W53_043904</name>
</gene>
<name>A0A834SLI4_9FABA</name>
<evidence type="ECO:0000256" key="1">
    <source>
        <dbReference type="SAM" id="MobiDB-lite"/>
    </source>
</evidence>
<evidence type="ECO:0000313" key="3">
    <source>
        <dbReference type="Proteomes" id="UP000634136"/>
    </source>
</evidence>
<feature type="compositionally biased region" description="Basic residues" evidence="1">
    <location>
        <begin position="70"/>
        <end position="79"/>
    </location>
</feature>
<evidence type="ECO:0000313" key="2">
    <source>
        <dbReference type="EMBL" id="KAF7804793.1"/>
    </source>
</evidence>
<proteinExistence type="predicted"/>
<dbReference type="AlphaFoldDB" id="A0A834SLI4"/>
<keyword evidence="3" id="KW-1185">Reference proteome</keyword>
<organism evidence="2 3">
    <name type="scientific">Senna tora</name>
    <dbReference type="NCBI Taxonomy" id="362788"/>
    <lineage>
        <taxon>Eukaryota</taxon>
        <taxon>Viridiplantae</taxon>
        <taxon>Streptophyta</taxon>
        <taxon>Embryophyta</taxon>
        <taxon>Tracheophyta</taxon>
        <taxon>Spermatophyta</taxon>
        <taxon>Magnoliopsida</taxon>
        <taxon>eudicotyledons</taxon>
        <taxon>Gunneridae</taxon>
        <taxon>Pentapetalae</taxon>
        <taxon>rosids</taxon>
        <taxon>fabids</taxon>
        <taxon>Fabales</taxon>
        <taxon>Fabaceae</taxon>
        <taxon>Caesalpinioideae</taxon>
        <taxon>Cassia clade</taxon>
        <taxon>Senna</taxon>
    </lineage>
</organism>
<dbReference type="Proteomes" id="UP000634136">
    <property type="component" value="Unassembled WGS sequence"/>
</dbReference>
<dbReference type="EMBL" id="JAAIUW010000013">
    <property type="protein sequence ID" value="KAF7804793.1"/>
    <property type="molecule type" value="Genomic_DNA"/>
</dbReference>
<comment type="caution">
    <text evidence="2">The sequence shown here is derived from an EMBL/GenBank/DDBJ whole genome shotgun (WGS) entry which is preliminary data.</text>
</comment>
<accession>A0A834SLI4</accession>